<proteinExistence type="predicted"/>
<accession>A0A177N896</accession>
<dbReference type="AlphaFoldDB" id="A0A177N896"/>
<dbReference type="EMBL" id="LUUJ01000100">
    <property type="protein sequence ID" value="OAI13409.1"/>
    <property type="molecule type" value="Genomic_DNA"/>
</dbReference>
<name>A0A177N896_9GAMM</name>
<evidence type="ECO:0000313" key="2">
    <source>
        <dbReference type="Proteomes" id="UP000077857"/>
    </source>
</evidence>
<evidence type="ECO:0008006" key="3">
    <source>
        <dbReference type="Google" id="ProtNLM"/>
    </source>
</evidence>
<dbReference type="InterPro" id="IPR025293">
    <property type="entry name" value="YfiR/HmsC-like"/>
</dbReference>
<organism evidence="1 2">
    <name type="scientific">Methylomonas koyamae</name>
    <dbReference type="NCBI Taxonomy" id="702114"/>
    <lineage>
        <taxon>Bacteria</taxon>
        <taxon>Pseudomonadati</taxon>
        <taxon>Pseudomonadota</taxon>
        <taxon>Gammaproteobacteria</taxon>
        <taxon>Methylococcales</taxon>
        <taxon>Methylococcaceae</taxon>
        <taxon>Methylomonas</taxon>
    </lineage>
</organism>
<gene>
    <name evidence="1" type="ORF">A1507_17015</name>
</gene>
<comment type="caution">
    <text evidence="1">The sequence shown here is derived from an EMBL/GenBank/DDBJ whole genome shotgun (WGS) entry which is preliminary data.</text>
</comment>
<dbReference type="Proteomes" id="UP000077857">
    <property type="component" value="Unassembled WGS sequence"/>
</dbReference>
<evidence type="ECO:0000313" key="1">
    <source>
        <dbReference type="EMBL" id="OAI13409.1"/>
    </source>
</evidence>
<reference evidence="1 2" key="1">
    <citation type="submission" date="2016-03" db="EMBL/GenBank/DDBJ databases">
        <authorList>
            <person name="Ploux O."/>
        </authorList>
    </citation>
    <scope>NUCLEOTIDE SEQUENCE [LARGE SCALE GENOMIC DNA]</scope>
    <source>
        <strain evidence="1 2">R-45378</strain>
    </source>
</reference>
<sequence length="185" mass="20525">MLFRNKRWRVYAQVLLLLPVGYGPSCCVANATLAVKDSDLIRASIIEKIARFITWPEWGDEQFTLCASAKAPLLPAIQNYYANETLANKPVKLLVFEKAADVAECQVVYVNVELKDQLPAIVETVQNQPVLLVVENKNAAEQGAHIDFFIDNNKINLEVNRNALNKSGLSASYHLLKVANLVGSN</sequence>
<protein>
    <recommendedName>
        <fullName evidence="3">Transmembrane protein</fullName>
    </recommendedName>
</protein>
<dbReference type="OrthoDB" id="277577at2"/>
<dbReference type="Pfam" id="PF13689">
    <property type="entry name" value="DUF4154"/>
    <property type="match status" value="1"/>
</dbReference>
<dbReference type="RefSeq" id="WP_064041464.1">
    <property type="nucleotide sequence ID" value="NZ_LUUJ01000100.1"/>
</dbReference>